<keyword evidence="2" id="KW-1185">Reference proteome</keyword>
<comment type="caution">
    <text evidence="1">The sequence shown here is derived from an EMBL/GenBank/DDBJ whole genome shotgun (WGS) entry which is preliminary data.</text>
</comment>
<evidence type="ECO:0000313" key="2">
    <source>
        <dbReference type="Proteomes" id="UP000622860"/>
    </source>
</evidence>
<dbReference type="Proteomes" id="UP000622860">
    <property type="component" value="Unassembled WGS sequence"/>
</dbReference>
<reference evidence="1" key="1">
    <citation type="journal article" date="2014" name="Int. J. Syst. Evol. Microbiol.">
        <title>Complete genome sequence of Corynebacterium casei LMG S-19264T (=DSM 44701T), isolated from a smear-ripened cheese.</title>
        <authorList>
            <consortium name="US DOE Joint Genome Institute (JGI-PGF)"/>
            <person name="Walter F."/>
            <person name="Albersmeier A."/>
            <person name="Kalinowski J."/>
            <person name="Ruckert C."/>
        </authorList>
    </citation>
    <scope>NUCLEOTIDE SEQUENCE</scope>
    <source>
        <strain evidence="1">CGMCC 1.12754</strain>
    </source>
</reference>
<evidence type="ECO:0008006" key="3">
    <source>
        <dbReference type="Google" id="ProtNLM"/>
    </source>
</evidence>
<dbReference type="AlphaFoldDB" id="A0A917LVV2"/>
<sequence length="186" mass="20753">MIVKTVDVGLMANHLSAHKAIIKRLEIYVEHAQNQQITTILEKQILMMKNHVQAMNQLLNPKQNNASLPPIPNGVGMSHNKVPNNLGVSDQDIAVDAHFTASAMAKENFNSSENMRNQQVKKLHSEMALQQSTIAGMYEHLMDQMGWMNQPNASVSEQTAAITPLNAMQNKMMNENQPMSNSNHIN</sequence>
<name>A0A917LVV2_9BACI</name>
<proteinExistence type="predicted"/>
<gene>
    <name evidence="1" type="ORF">GCM10011398_00450</name>
</gene>
<dbReference type="RefSeq" id="WP_188453342.1">
    <property type="nucleotide sequence ID" value="NZ_BMFR01000001.1"/>
</dbReference>
<dbReference type="Gene3D" id="1.20.1260.10">
    <property type="match status" value="1"/>
</dbReference>
<dbReference type="EMBL" id="BMFR01000001">
    <property type="protein sequence ID" value="GGG61104.1"/>
    <property type="molecule type" value="Genomic_DNA"/>
</dbReference>
<organism evidence="1 2">
    <name type="scientific">Virgibacillus oceani</name>
    <dbReference type="NCBI Taxonomy" id="1479511"/>
    <lineage>
        <taxon>Bacteria</taxon>
        <taxon>Bacillati</taxon>
        <taxon>Bacillota</taxon>
        <taxon>Bacilli</taxon>
        <taxon>Bacillales</taxon>
        <taxon>Bacillaceae</taxon>
        <taxon>Virgibacillus</taxon>
    </lineage>
</organism>
<protein>
    <recommendedName>
        <fullName evidence="3">Spore coat protein</fullName>
    </recommendedName>
</protein>
<evidence type="ECO:0000313" key="1">
    <source>
        <dbReference type="EMBL" id="GGG61104.1"/>
    </source>
</evidence>
<reference evidence="1" key="2">
    <citation type="submission" date="2020-09" db="EMBL/GenBank/DDBJ databases">
        <authorList>
            <person name="Sun Q."/>
            <person name="Zhou Y."/>
        </authorList>
    </citation>
    <scope>NUCLEOTIDE SEQUENCE</scope>
    <source>
        <strain evidence="1">CGMCC 1.12754</strain>
    </source>
</reference>
<dbReference type="InterPro" id="IPR012347">
    <property type="entry name" value="Ferritin-like"/>
</dbReference>
<accession>A0A917LVV2</accession>